<dbReference type="STRING" id="561176.SAMN04488561_5756"/>
<keyword evidence="2" id="KW-0808">Transferase</keyword>
<evidence type="ECO:0000259" key="5">
    <source>
        <dbReference type="Pfam" id="PF13657"/>
    </source>
</evidence>
<proteinExistence type="inferred from homology"/>
<gene>
    <name evidence="6" type="ORF">SAMN04488561_5756</name>
</gene>
<dbReference type="OrthoDB" id="3182374at2"/>
<evidence type="ECO:0000256" key="1">
    <source>
        <dbReference type="ARBA" id="ARBA00010164"/>
    </source>
</evidence>
<accession>A0A1H5PUA2</accession>
<evidence type="ECO:0000256" key="2">
    <source>
        <dbReference type="ARBA" id="ARBA00022679"/>
    </source>
</evidence>
<organism evidence="6 7">
    <name type="scientific">Jiangella alba</name>
    <dbReference type="NCBI Taxonomy" id="561176"/>
    <lineage>
        <taxon>Bacteria</taxon>
        <taxon>Bacillati</taxon>
        <taxon>Actinomycetota</taxon>
        <taxon>Actinomycetes</taxon>
        <taxon>Jiangellales</taxon>
        <taxon>Jiangellaceae</taxon>
        <taxon>Jiangella</taxon>
    </lineage>
</organism>
<name>A0A1H5PUA2_9ACTN</name>
<protein>
    <submittedName>
        <fullName evidence="6">Serine/threonine-protein kinase HipA</fullName>
    </submittedName>
</protein>
<feature type="domain" description="HipA N-terminal subdomain 1" evidence="5">
    <location>
        <begin position="5"/>
        <end position="105"/>
    </location>
</feature>
<comment type="similarity">
    <text evidence="1">Belongs to the HipA Ser/Thr kinase family.</text>
</comment>
<dbReference type="PANTHER" id="PTHR37419">
    <property type="entry name" value="SERINE/THREONINE-PROTEIN KINASE TOXIN HIPA"/>
    <property type="match status" value="1"/>
</dbReference>
<keyword evidence="3 6" id="KW-0418">Kinase</keyword>
<dbReference type="InterPro" id="IPR012893">
    <property type="entry name" value="HipA-like_C"/>
</dbReference>
<dbReference type="Pfam" id="PF13657">
    <property type="entry name" value="Couple_hipA"/>
    <property type="match status" value="1"/>
</dbReference>
<evidence type="ECO:0000256" key="3">
    <source>
        <dbReference type="ARBA" id="ARBA00022777"/>
    </source>
</evidence>
<sequence length="416" mass="45195">MADLVVELYGTRVGTLTGTWRTFDFVATRSAVEEFGIDSTILSVAIPLAAVRTRAHKARRQSFFRELLPEGQMLTLLAQQAGLTEQDVIGLLGTYGRDVAGALQIWDPDAPGEPKQPDLVPLTIAEVADMLTNVQRNPLGNRPTSGKTSLAGVQDKIVLVRSSDGWSRPIDGYPSTHILKPESRDFPTMIYDEEYGSRFAHAAGLSGFHTWIEDFDATPAIVIERYDRSLDAPQGRIHQEDFNQVLGVSGNAKYQRHGGRVSLVRIAGVLSSVGDQGSLERLLRMTVVAVALGNLDLHAKNISLLHPPDGSMTLAPAYDLVPQAHQPNDQEMALAVDQEYRHRAITRSHLVAEGAAWGLSDAERVVDDALASVLDTVTAEVPHPRAHPSLRDDITRFTSNLVAGRAVGDPQLNASA</sequence>
<dbReference type="AlphaFoldDB" id="A0A1H5PUA2"/>
<dbReference type="RefSeq" id="WP_069112596.1">
    <property type="nucleotide sequence ID" value="NZ_FNUC01000004.1"/>
</dbReference>
<evidence type="ECO:0000313" key="7">
    <source>
        <dbReference type="Proteomes" id="UP000181980"/>
    </source>
</evidence>
<dbReference type="Proteomes" id="UP000181980">
    <property type="component" value="Unassembled WGS sequence"/>
</dbReference>
<dbReference type="PANTHER" id="PTHR37419:SF1">
    <property type="entry name" value="SERINE_THREONINE-PROTEIN KINASE TOXIN HIPA"/>
    <property type="match status" value="1"/>
</dbReference>
<keyword evidence="7" id="KW-1185">Reference proteome</keyword>
<evidence type="ECO:0000259" key="4">
    <source>
        <dbReference type="Pfam" id="PF07804"/>
    </source>
</evidence>
<dbReference type="InterPro" id="IPR052028">
    <property type="entry name" value="HipA_Ser/Thr_kinase"/>
</dbReference>
<feature type="domain" description="HipA-like C-terminal" evidence="4">
    <location>
        <begin position="148"/>
        <end position="373"/>
    </location>
</feature>
<dbReference type="GO" id="GO:0004674">
    <property type="term" value="F:protein serine/threonine kinase activity"/>
    <property type="evidence" value="ECO:0007669"/>
    <property type="project" value="TreeGrafter"/>
</dbReference>
<reference evidence="7" key="1">
    <citation type="submission" date="2016-10" db="EMBL/GenBank/DDBJ databases">
        <authorList>
            <person name="Varghese N."/>
            <person name="Submissions S."/>
        </authorList>
    </citation>
    <scope>NUCLEOTIDE SEQUENCE [LARGE SCALE GENOMIC DNA]</scope>
    <source>
        <strain evidence="7">DSM 45237</strain>
    </source>
</reference>
<dbReference type="NCBIfam" id="TIGR03071">
    <property type="entry name" value="couple_hipA"/>
    <property type="match status" value="1"/>
</dbReference>
<dbReference type="EMBL" id="FNUC01000004">
    <property type="protein sequence ID" value="SEF17214.1"/>
    <property type="molecule type" value="Genomic_DNA"/>
</dbReference>
<dbReference type="InterPro" id="IPR017508">
    <property type="entry name" value="HipA_N1"/>
</dbReference>
<evidence type="ECO:0000313" key="6">
    <source>
        <dbReference type="EMBL" id="SEF17214.1"/>
    </source>
</evidence>
<dbReference type="Pfam" id="PF07804">
    <property type="entry name" value="HipA_C"/>
    <property type="match status" value="1"/>
</dbReference>
<dbReference type="GO" id="GO:0005829">
    <property type="term" value="C:cytosol"/>
    <property type="evidence" value="ECO:0007669"/>
    <property type="project" value="TreeGrafter"/>
</dbReference>